<accession>A0A916XBY8</accession>
<evidence type="ECO:0000313" key="2">
    <source>
        <dbReference type="Proteomes" id="UP000637423"/>
    </source>
</evidence>
<gene>
    <name evidence="1" type="ORF">GCM10011396_06530</name>
</gene>
<evidence type="ECO:0008006" key="3">
    <source>
        <dbReference type="Google" id="ProtNLM"/>
    </source>
</evidence>
<name>A0A916XBY8_9BURK</name>
<reference evidence="1" key="2">
    <citation type="submission" date="2020-09" db="EMBL/GenBank/DDBJ databases">
        <authorList>
            <person name="Sun Q."/>
            <person name="Zhou Y."/>
        </authorList>
    </citation>
    <scope>NUCLEOTIDE SEQUENCE</scope>
    <source>
        <strain evidence="1">CGMCC 1.10998</strain>
    </source>
</reference>
<evidence type="ECO:0000313" key="1">
    <source>
        <dbReference type="EMBL" id="GGC62334.1"/>
    </source>
</evidence>
<comment type="caution">
    <text evidence="1">The sequence shown here is derived from an EMBL/GenBank/DDBJ whole genome shotgun (WGS) entry which is preliminary data.</text>
</comment>
<proteinExistence type="predicted"/>
<dbReference type="EMBL" id="BMED01000001">
    <property type="protein sequence ID" value="GGC62334.1"/>
    <property type="molecule type" value="Genomic_DNA"/>
</dbReference>
<dbReference type="RefSeq" id="WP_188564535.1">
    <property type="nucleotide sequence ID" value="NZ_BMED01000001.1"/>
</dbReference>
<sequence length="220" mass="25132">MTPENRKLTSETLLHKRGIRINLQLPLTESDEEVTLRSSEDLLHRMVALWCVSSAAAGEEQYRQFRAYVEMHDIAAWLSAAEHEFLFNAAGYSACDEKTRISFAERHEALFFLGWCAGLVRKLDLPGSASNLKPVLASLPQQGEAPDRLRSSIKLRSKREILGWVDLLYRLHWAVRHAHLIGKEVPGNLDATVVQQWHQAVNWITGYDDEDNWDLVRTDT</sequence>
<organism evidence="1 2">
    <name type="scientific">Undibacterium terreum</name>
    <dbReference type="NCBI Taxonomy" id="1224302"/>
    <lineage>
        <taxon>Bacteria</taxon>
        <taxon>Pseudomonadati</taxon>
        <taxon>Pseudomonadota</taxon>
        <taxon>Betaproteobacteria</taxon>
        <taxon>Burkholderiales</taxon>
        <taxon>Oxalobacteraceae</taxon>
        <taxon>Undibacterium</taxon>
    </lineage>
</organism>
<dbReference type="AlphaFoldDB" id="A0A916XBY8"/>
<protein>
    <recommendedName>
        <fullName evidence="3">DUF4272 domain-containing protein</fullName>
    </recommendedName>
</protein>
<reference evidence="1" key="1">
    <citation type="journal article" date="2014" name="Int. J. Syst. Evol. Microbiol.">
        <title>Complete genome sequence of Corynebacterium casei LMG S-19264T (=DSM 44701T), isolated from a smear-ripened cheese.</title>
        <authorList>
            <consortium name="US DOE Joint Genome Institute (JGI-PGF)"/>
            <person name="Walter F."/>
            <person name="Albersmeier A."/>
            <person name="Kalinowski J."/>
            <person name="Ruckert C."/>
        </authorList>
    </citation>
    <scope>NUCLEOTIDE SEQUENCE</scope>
    <source>
        <strain evidence="1">CGMCC 1.10998</strain>
    </source>
</reference>
<dbReference type="Proteomes" id="UP000637423">
    <property type="component" value="Unassembled WGS sequence"/>
</dbReference>
<dbReference type="Pfam" id="PF14094">
    <property type="entry name" value="DUF4272"/>
    <property type="match status" value="1"/>
</dbReference>
<keyword evidence="2" id="KW-1185">Reference proteome</keyword>
<dbReference type="InterPro" id="IPR025368">
    <property type="entry name" value="DUF4272"/>
</dbReference>